<keyword evidence="4" id="KW-0963">Cytoplasm</keyword>
<sequence>MSSNYDGYRRPRVRPDDVVHREFSLSSRLGGRGYDQGEVRDFLLLIGEELRARDEEVSALHQENRRLKDWYRQRGEDPAVRSQREVTTQAVSIIARAQEQAERELGAARAQAAAEINDAQAQAAAMMAEARDEADRAAATYRRSAGTSYEASEETRLRLHAMLNVIMRNVVALGDNAQAIAEVIKHDMNLLTSPSAPASPARDHAWR</sequence>
<dbReference type="Proteomes" id="UP001500655">
    <property type="component" value="Unassembled WGS sequence"/>
</dbReference>
<protein>
    <recommendedName>
        <fullName evidence="3">Cell wall synthesis protein Wag31</fullName>
    </recommendedName>
    <alternativeName>
        <fullName evidence="8">Antigen 84</fullName>
    </alternativeName>
</protein>
<gene>
    <name evidence="10" type="ORF">GCM10009681_37680</name>
</gene>
<evidence type="ECO:0000256" key="5">
    <source>
        <dbReference type="ARBA" id="ARBA00022618"/>
    </source>
</evidence>
<keyword evidence="6 9" id="KW-0175">Coiled coil</keyword>
<comment type="similarity">
    <text evidence="2">Belongs to the DivIVA family.</text>
</comment>
<evidence type="ECO:0000256" key="4">
    <source>
        <dbReference type="ARBA" id="ARBA00022490"/>
    </source>
</evidence>
<dbReference type="Gene3D" id="6.10.250.660">
    <property type="match status" value="1"/>
</dbReference>
<keyword evidence="11" id="KW-1185">Reference proteome</keyword>
<evidence type="ECO:0000313" key="11">
    <source>
        <dbReference type="Proteomes" id="UP001500655"/>
    </source>
</evidence>
<dbReference type="RefSeq" id="WP_344083396.1">
    <property type="nucleotide sequence ID" value="NZ_BAAALS010000018.1"/>
</dbReference>
<dbReference type="InterPro" id="IPR019933">
    <property type="entry name" value="DivIVA_domain"/>
</dbReference>
<evidence type="ECO:0000256" key="7">
    <source>
        <dbReference type="ARBA" id="ARBA00023306"/>
    </source>
</evidence>
<evidence type="ECO:0000256" key="8">
    <source>
        <dbReference type="ARBA" id="ARBA00031737"/>
    </source>
</evidence>
<dbReference type="PANTHER" id="PTHR35794">
    <property type="entry name" value="CELL DIVISION PROTEIN DIVIVA"/>
    <property type="match status" value="1"/>
</dbReference>
<evidence type="ECO:0000256" key="2">
    <source>
        <dbReference type="ARBA" id="ARBA00009008"/>
    </source>
</evidence>
<comment type="caution">
    <text evidence="10">The sequence shown here is derived from an EMBL/GenBank/DDBJ whole genome shotgun (WGS) entry which is preliminary data.</text>
</comment>
<name>A0ABP4WUA7_9ACTN</name>
<evidence type="ECO:0000256" key="6">
    <source>
        <dbReference type="ARBA" id="ARBA00023054"/>
    </source>
</evidence>
<accession>A0ABP4WUA7</accession>
<evidence type="ECO:0000256" key="1">
    <source>
        <dbReference type="ARBA" id="ARBA00004496"/>
    </source>
</evidence>
<keyword evidence="5" id="KW-0132">Cell division</keyword>
<keyword evidence="7" id="KW-0131">Cell cycle</keyword>
<dbReference type="EMBL" id="BAAALS010000018">
    <property type="protein sequence ID" value="GAA1763078.1"/>
    <property type="molecule type" value="Genomic_DNA"/>
</dbReference>
<evidence type="ECO:0000313" key="10">
    <source>
        <dbReference type="EMBL" id="GAA1763078.1"/>
    </source>
</evidence>
<dbReference type="NCBIfam" id="TIGR03544">
    <property type="entry name" value="DivI1A_domain"/>
    <property type="match status" value="1"/>
</dbReference>
<evidence type="ECO:0000256" key="9">
    <source>
        <dbReference type="SAM" id="Coils"/>
    </source>
</evidence>
<organism evidence="10 11">
    <name type="scientific">Luedemannella helvata</name>
    <dbReference type="NCBI Taxonomy" id="349315"/>
    <lineage>
        <taxon>Bacteria</taxon>
        <taxon>Bacillati</taxon>
        <taxon>Actinomycetota</taxon>
        <taxon>Actinomycetes</taxon>
        <taxon>Micromonosporales</taxon>
        <taxon>Micromonosporaceae</taxon>
        <taxon>Luedemannella</taxon>
    </lineage>
</organism>
<evidence type="ECO:0000256" key="3">
    <source>
        <dbReference type="ARBA" id="ARBA00018787"/>
    </source>
</evidence>
<dbReference type="PANTHER" id="PTHR35794:SF2">
    <property type="entry name" value="CELL DIVISION PROTEIN DIVIVA"/>
    <property type="match status" value="1"/>
</dbReference>
<dbReference type="InterPro" id="IPR007793">
    <property type="entry name" value="DivIVA_fam"/>
</dbReference>
<comment type="subcellular location">
    <subcellularLocation>
        <location evidence="1">Cytoplasm</location>
    </subcellularLocation>
</comment>
<dbReference type="Pfam" id="PF05103">
    <property type="entry name" value="DivIVA"/>
    <property type="match status" value="1"/>
</dbReference>
<reference evidence="11" key="1">
    <citation type="journal article" date="2019" name="Int. J. Syst. Evol. Microbiol.">
        <title>The Global Catalogue of Microorganisms (GCM) 10K type strain sequencing project: providing services to taxonomists for standard genome sequencing and annotation.</title>
        <authorList>
            <consortium name="The Broad Institute Genomics Platform"/>
            <consortium name="The Broad Institute Genome Sequencing Center for Infectious Disease"/>
            <person name="Wu L."/>
            <person name="Ma J."/>
        </authorList>
    </citation>
    <scope>NUCLEOTIDE SEQUENCE [LARGE SCALE GENOMIC DNA]</scope>
    <source>
        <strain evidence="11">JCM 13249</strain>
    </source>
</reference>
<proteinExistence type="inferred from homology"/>
<feature type="coiled-coil region" evidence="9">
    <location>
        <begin position="98"/>
        <end position="136"/>
    </location>
</feature>